<evidence type="ECO:0000313" key="4">
    <source>
        <dbReference type="EMBL" id="KHS52934.1"/>
    </source>
</evidence>
<feature type="region of interest" description="Disordered" evidence="1">
    <location>
        <begin position="695"/>
        <end position="791"/>
    </location>
</feature>
<protein>
    <submittedName>
        <fullName evidence="4">Transglutaminase domain-containing protein</fullName>
    </submittedName>
</protein>
<evidence type="ECO:0000256" key="1">
    <source>
        <dbReference type="SAM" id="MobiDB-lite"/>
    </source>
</evidence>
<dbReference type="PANTHER" id="PTHR42736">
    <property type="entry name" value="PROTEIN-GLUTAMINE GAMMA-GLUTAMYLTRANSFERASE"/>
    <property type="match status" value="1"/>
</dbReference>
<name>A0A0B9A2L4_BRELN</name>
<comment type="caution">
    <text evidence="4">The sequence shown here is derived from an EMBL/GenBank/DDBJ whole genome shotgun (WGS) entry which is preliminary data.</text>
</comment>
<feature type="compositionally biased region" description="Low complexity" evidence="1">
    <location>
        <begin position="580"/>
        <end position="594"/>
    </location>
</feature>
<dbReference type="SUPFAM" id="SSF54001">
    <property type="entry name" value="Cysteine proteinases"/>
    <property type="match status" value="1"/>
</dbReference>
<evidence type="ECO:0000313" key="5">
    <source>
        <dbReference type="Proteomes" id="UP000031488"/>
    </source>
</evidence>
<feature type="transmembrane region" description="Helical" evidence="2">
    <location>
        <begin position="63"/>
        <end position="81"/>
    </location>
</feature>
<dbReference type="Pfam" id="PF11992">
    <property type="entry name" value="TgpA_N"/>
    <property type="match status" value="1"/>
</dbReference>
<keyword evidence="2" id="KW-0812">Transmembrane</keyword>
<feature type="transmembrane region" description="Helical" evidence="2">
    <location>
        <begin position="147"/>
        <end position="167"/>
    </location>
</feature>
<feature type="transmembrane region" description="Helical" evidence="2">
    <location>
        <begin position="202"/>
        <end position="220"/>
    </location>
</feature>
<dbReference type="Gene3D" id="3.10.620.30">
    <property type="match status" value="1"/>
</dbReference>
<feature type="transmembrane region" description="Helical" evidence="2">
    <location>
        <begin position="620"/>
        <end position="640"/>
    </location>
</feature>
<keyword evidence="5" id="KW-1185">Reference proteome</keyword>
<proteinExistence type="predicted"/>
<gene>
    <name evidence="4" type="ORF">AE0388_1337</name>
</gene>
<dbReference type="PATRIC" id="fig|1703.6.peg.1225"/>
<keyword evidence="2" id="KW-1133">Transmembrane helix</keyword>
<dbReference type="EMBL" id="JTJZ01000017">
    <property type="protein sequence ID" value="KHS52934.1"/>
    <property type="molecule type" value="Genomic_DNA"/>
</dbReference>
<dbReference type="InterPro" id="IPR021878">
    <property type="entry name" value="TgpA_N"/>
</dbReference>
<feature type="transmembrane region" description="Helical" evidence="2">
    <location>
        <begin position="232"/>
        <end position="249"/>
    </location>
</feature>
<feature type="domain" description="Transglutaminase-like" evidence="3">
    <location>
        <begin position="484"/>
        <end position="553"/>
    </location>
</feature>
<feature type="compositionally biased region" description="Low complexity" evidence="1">
    <location>
        <begin position="771"/>
        <end position="782"/>
    </location>
</feature>
<dbReference type="InterPro" id="IPR038765">
    <property type="entry name" value="Papain-like_cys_pep_sf"/>
</dbReference>
<evidence type="ECO:0000256" key="2">
    <source>
        <dbReference type="SAM" id="Phobius"/>
    </source>
</evidence>
<dbReference type="RefSeq" id="WP_082018842.1">
    <property type="nucleotide sequence ID" value="NZ_JTJZ01000017.1"/>
</dbReference>
<feature type="compositionally biased region" description="Basic and acidic residues" evidence="1">
    <location>
        <begin position="1"/>
        <end position="14"/>
    </location>
</feature>
<dbReference type="AlphaFoldDB" id="A0A0B9A2L4"/>
<feature type="transmembrane region" description="Helical" evidence="2">
    <location>
        <begin position="37"/>
        <end position="57"/>
    </location>
</feature>
<dbReference type="InterPro" id="IPR002931">
    <property type="entry name" value="Transglutaminase-like"/>
</dbReference>
<reference evidence="4 5" key="1">
    <citation type="submission" date="2014-11" db="EMBL/GenBank/DDBJ databases">
        <title>Draft Genome Sequence of Brevibacterium linens AE038-8.</title>
        <authorList>
            <person name="Maizel D."/>
            <person name="Utturkar S.M."/>
            <person name="Brown S.D."/>
            <person name="Ferrero M."/>
            <person name="Rosen B.P."/>
        </authorList>
    </citation>
    <scope>NUCLEOTIDE SEQUENCE [LARGE SCALE GENOMIC DNA]</scope>
    <source>
        <strain evidence="4 5">AE038-8</strain>
    </source>
</reference>
<dbReference type="InterPro" id="IPR052901">
    <property type="entry name" value="Bact_TGase-like"/>
</dbReference>
<keyword evidence="2" id="KW-0472">Membrane</keyword>
<dbReference type="Pfam" id="PF01841">
    <property type="entry name" value="Transglut_core"/>
    <property type="match status" value="1"/>
</dbReference>
<dbReference type="PANTHER" id="PTHR42736:SF1">
    <property type="entry name" value="PROTEIN-GLUTAMINE GAMMA-GLUTAMYLTRANSFERASE"/>
    <property type="match status" value="1"/>
</dbReference>
<accession>A0A0B9A2L4</accession>
<feature type="region of interest" description="Disordered" evidence="1">
    <location>
        <begin position="1"/>
        <end position="32"/>
    </location>
</feature>
<feature type="transmembrane region" description="Helical" evidence="2">
    <location>
        <begin position="93"/>
        <end position="119"/>
    </location>
</feature>
<feature type="compositionally biased region" description="Low complexity" evidence="1">
    <location>
        <begin position="705"/>
        <end position="724"/>
    </location>
</feature>
<sequence length="848" mass="89326">MSLDTPDTRPRGADSRPPAQDESAPVTTNDERPSTGWLEAFVVFIAMALTAVAVSAVFKDFAWLPPVLVSVAVVVVIGAVFRTVPVLRSTGTAVIAQCVAGLIAVFVVCAGDSMLLGFIPSGQSFGTVIDLLSEGVTDLYETAPPAASTPGFIAMLTIAFTLITILIDGLVSDLRAPKVGGVLLLVLWMIPVYFAAQEVKWWHVVAILAAFLLLMLSPYLPATRWRGGMTAVLAGALALAIGIALPLLLPPVPTLPDRASKGQGDLTVTNPFLNLRQNLGDRDDSTLFSYQTTAKETDPIRLTSIDDFDGENWAPSPFSLDPFAIAADGMPWPEGMPRDKNFNEETISVAVSDKYDQQYLPSPYAPQQPKDLDRRWIFDEKTLTVVGNGQKTGGLQYSMDYLSPNPDVKDLQSATPVSESDFETELAVPDSLPSGVKETAERVTADADNQWEAAVLLQAYFRGGDFEYSLDAPERASGDAISDFLADKKGYCVQFSSAMTIMARTMGIPARIGVGYAGADQGEDGYDVSMQDSHAWPELYFEGAGWVRFEPTPGGPAGDPPKWTLADGADQQKDDDESESASPSEEPTESASPTGGADEPTEEETSTQAAEPAGSNLSTVFGIVVIVLVLLLLVALPAIWRSILRSRRTKDPHDLEAVWTEVRALATDYGQSLDSSRTLRFNELVLSGAVPAAGAAGAAGGAAGDGADSTDATSSTGADAGSTAPEVDPNTGEPARKSAAEAAAGSGATGASAGAAGSSAFDRSDERLRRLSSPAPSGPSESGQDDSALGAFVDALEAQRYGAAPESLDDSEVSALVDEVKTDLSERATPGSRISAKIWPASLFNRPK</sequence>
<feature type="region of interest" description="Disordered" evidence="1">
    <location>
        <begin position="550"/>
        <end position="612"/>
    </location>
</feature>
<organism evidence="4 5">
    <name type="scientific">Brevibacterium linens</name>
    <dbReference type="NCBI Taxonomy" id="1703"/>
    <lineage>
        <taxon>Bacteria</taxon>
        <taxon>Bacillati</taxon>
        <taxon>Actinomycetota</taxon>
        <taxon>Actinomycetes</taxon>
        <taxon>Micrococcales</taxon>
        <taxon>Brevibacteriaceae</taxon>
        <taxon>Brevibacterium</taxon>
    </lineage>
</organism>
<dbReference type="Proteomes" id="UP000031488">
    <property type="component" value="Unassembled WGS sequence"/>
</dbReference>
<feature type="compositionally biased region" description="Low complexity" evidence="1">
    <location>
        <begin position="740"/>
        <end position="760"/>
    </location>
</feature>
<evidence type="ECO:0000259" key="3">
    <source>
        <dbReference type="SMART" id="SM00460"/>
    </source>
</evidence>
<dbReference type="SMART" id="SM00460">
    <property type="entry name" value="TGc"/>
    <property type="match status" value="1"/>
</dbReference>
<feature type="transmembrane region" description="Helical" evidence="2">
    <location>
        <begin position="179"/>
        <end position="196"/>
    </location>
</feature>
<dbReference type="OrthoDB" id="9804023at2"/>